<evidence type="ECO:0000256" key="1">
    <source>
        <dbReference type="SAM" id="MobiDB-lite"/>
    </source>
</evidence>
<feature type="region of interest" description="Disordered" evidence="1">
    <location>
        <begin position="1"/>
        <end position="20"/>
    </location>
</feature>
<name>A0A848LKM3_9BACT</name>
<protein>
    <recommendedName>
        <fullName evidence="4">Cytochrome c domain-containing protein</fullName>
    </recommendedName>
</protein>
<comment type="caution">
    <text evidence="2">The sequence shown here is derived from an EMBL/GenBank/DDBJ whole genome shotgun (WGS) entry which is preliminary data.</text>
</comment>
<proteinExistence type="predicted"/>
<organism evidence="2 3">
    <name type="scientific">Pyxidicoccus fallax</name>
    <dbReference type="NCBI Taxonomy" id="394095"/>
    <lineage>
        <taxon>Bacteria</taxon>
        <taxon>Pseudomonadati</taxon>
        <taxon>Myxococcota</taxon>
        <taxon>Myxococcia</taxon>
        <taxon>Myxococcales</taxon>
        <taxon>Cystobacterineae</taxon>
        <taxon>Myxococcaceae</taxon>
        <taxon>Pyxidicoccus</taxon>
    </lineage>
</organism>
<dbReference type="Proteomes" id="UP000518300">
    <property type="component" value="Unassembled WGS sequence"/>
</dbReference>
<gene>
    <name evidence="2" type="ORF">HG543_25825</name>
</gene>
<dbReference type="AlphaFoldDB" id="A0A848LKM3"/>
<evidence type="ECO:0000313" key="3">
    <source>
        <dbReference type="Proteomes" id="UP000518300"/>
    </source>
</evidence>
<dbReference type="EMBL" id="JABBJJ010000129">
    <property type="protein sequence ID" value="NMO18250.1"/>
    <property type="molecule type" value="Genomic_DNA"/>
</dbReference>
<evidence type="ECO:0000313" key="2">
    <source>
        <dbReference type="EMBL" id="NMO18250.1"/>
    </source>
</evidence>
<sequence length="373" mass="40806">MRHQDARSAPGAPLGWRMSGGSMSTPRTGAFFLILAVLSGWGCNRKSSPEVSGWSATDGGIRCEGLQHLACTGLYGEGGTGWATKTVPPEVRPFTPGLQLWSDGLDKSRFIFLPPGTRVDTSRMDEWRFPVGTKLWKEFSWKGRRIETRFLWKRPNGTWLRTTYRWSKDERTALELPDGEQRVPGTNDWDIPSQADCLTCHGGRADGVLGFEAVALAHPDARGLTLERLVQEGLLTHAPTQALRVPGTPVEAEALGYLHMNCGVSCHNVNLHALGSTSGLHLRLEAGELGAVTQTDTWHTAVGVKSLFQTSGLFGGESKRLTPGDAKHSTLLHRMARRGDAAQMPPLGTRVVDERAMALLQRWIEAMPARAGR</sequence>
<keyword evidence="3" id="KW-1185">Reference proteome</keyword>
<accession>A0A848LKM3</accession>
<reference evidence="2 3" key="1">
    <citation type="submission" date="2020-04" db="EMBL/GenBank/DDBJ databases">
        <title>Draft genome of Pyxidicoccus fallax type strain.</title>
        <authorList>
            <person name="Whitworth D.E."/>
        </authorList>
    </citation>
    <scope>NUCLEOTIDE SEQUENCE [LARGE SCALE GENOMIC DNA]</scope>
    <source>
        <strain evidence="2 3">DSM 14698</strain>
    </source>
</reference>
<evidence type="ECO:0008006" key="4">
    <source>
        <dbReference type="Google" id="ProtNLM"/>
    </source>
</evidence>